<keyword evidence="6" id="KW-0676">Redox-active center</keyword>
<evidence type="ECO:0000256" key="5">
    <source>
        <dbReference type="ARBA" id="ARBA00023002"/>
    </source>
</evidence>
<evidence type="ECO:0000313" key="9">
    <source>
        <dbReference type="EMBL" id="TWI75351.1"/>
    </source>
</evidence>
<dbReference type="PRINTS" id="PR00368">
    <property type="entry name" value="FADPNR"/>
</dbReference>
<dbReference type="Pfam" id="PF07992">
    <property type="entry name" value="Pyr_redox_2"/>
    <property type="match status" value="1"/>
</dbReference>
<comment type="similarity">
    <text evidence="2">Belongs to the class-III pyridine nucleotide-disulfide oxidoreductase family.</text>
</comment>
<keyword evidence="3" id="KW-0285">Flavoprotein</keyword>
<feature type="domain" description="Pyridine nucleotide-disulphide oxidoreductase dimerisation" evidence="7">
    <location>
        <begin position="330"/>
        <end position="430"/>
    </location>
</feature>
<evidence type="ECO:0000259" key="8">
    <source>
        <dbReference type="Pfam" id="PF07992"/>
    </source>
</evidence>
<dbReference type="RefSeq" id="WP_144682569.1">
    <property type="nucleotide sequence ID" value="NZ_VLLC01000004.1"/>
</dbReference>
<dbReference type="InterPro" id="IPR016156">
    <property type="entry name" value="FAD/NAD-linked_Rdtase_dimer_sf"/>
</dbReference>
<evidence type="ECO:0000256" key="4">
    <source>
        <dbReference type="ARBA" id="ARBA00022827"/>
    </source>
</evidence>
<dbReference type="InterPro" id="IPR004099">
    <property type="entry name" value="Pyr_nucl-diS_OxRdtase_dimer"/>
</dbReference>
<dbReference type="Pfam" id="PF02852">
    <property type="entry name" value="Pyr_redox_dim"/>
    <property type="match status" value="1"/>
</dbReference>
<dbReference type="InterPro" id="IPR050260">
    <property type="entry name" value="FAD-bd_OxRdtase"/>
</dbReference>
<proteinExistence type="inferred from homology"/>
<evidence type="ECO:0000256" key="6">
    <source>
        <dbReference type="ARBA" id="ARBA00023284"/>
    </source>
</evidence>
<dbReference type="InterPro" id="IPR023753">
    <property type="entry name" value="FAD/NAD-binding_dom"/>
</dbReference>
<evidence type="ECO:0000256" key="3">
    <source>
        <dbReference type="ARBA" id="ARBA00022630"/>
    </source>
</evidence>
<evidence type="ECO:0000256" key="2">
    <source>
        <dbReference type="ARBA" id="ARBA00009130"/>
    </source>
</evidence>
<keyword evidence="4" id="KW-0274">FAD</keyword>
<accession>A0A562S1Z3</accession>
<feature type="domain" description="FAD/NAD(P)-binding" evidence="8">
    <location>
        <begin position="2"/>
        <end position="294"/>
    </location>
</feature>
<dbReference type="Gene3D" id="3.50.50.60">
    <property type="entry name" value="FAD/NAD(P)-binding domain"/>
    <property type="match status" value="2"/>
</dbReference>
<evidence type="ECO:0000259" key="7">
    <source>
        <dbReference type="Pfam" id="PF02852"/>
    </source>
</evidence>
<dbReference type="Proteomes" id="UP000318307">
    <property type="component" value="Unassembled WGS sequence"/>
</dbReference>
<comment type="caution">
    <text evidence="9">The sequence shown here is derived from an EMBL/GenBank/DDBJ whole genome shotgun (WGS) entry which is preliminary data.</text>
</comment>
<gene>
    <name evidence="9" type="ORF">LZ24_00802</name>
</gene>
<dbReference type="PANTHER" id="PTHR43429">
    <property type="entry name" value="PYRIDINE NUCLEOTIDE-DISULFIDE OXIDOREDUCTASE DOMAIN-CONTAINING"/>
    <property type="match status" value="1"/>
</dbReference>
<evidence type="ECO:0000313" key="10">
    <source>
        <dbReference type="Proteomes" id="UP000318307"/>
    </source>
</evidence>
<keyword evidence="5" id="KW-0560">Oxidoreductase</keyword>
<keyword evidence="10" id="KW-1185">Reference proteome</keyword>
<dbReference type="InterPro" id="IPR036188">
    <property type="entry name" value="FAD/NAD-bd_sf"/>
</dbReference>
<sequence>MHFVIIGGDAAGMSAASRARRNAPDMKITVLEMTQDISYSACSMPYVLADEEGDMDALIMRTPAVFREKHGIDLRLGHKVEDIDPEARRVSGRDSEGKNFEVFFDKLLIATGSAASMPLIPGHDLPHVFVLKSLDDGRRVKAFIEEKRVKKAAIIGAGYIGLEMCEALTERGITVQLIRNAPEILPWLAPELSLVVEKALGEKGILINHGCTTERIEAHGSRLDICCTEACFDAEMVLMAIGVRPSGFLAKNAGLELGAAGAIAVNRSLQTSHPDIYAAGDCADAYHVVTGEKVWIPMALTANRAGWAVADHITGKPVRMEGVAGTGVFKIFDVEVARTGLTVQDARKAGFDPVEVVVKSYSRAKTVAGSRPVWVQMVGDRQSGRLLGVSMVGKDNEARRINAAAVALHARMRVADFSTADLAYAPPFSPVWDPLLVAANQLLKKL</sequence>
<dbReference type="OrthoDB" id="9769238at2"/>
<dbReference type="EMBL" id="VLLC01000004">
    <property type="protein sequence ID" value="TWI75351.1"/>
    <property type="molecule type" value="Genomic_DNA"/>
</dbReference>
<dbReference type="SUPFAM" id="SSF51905">
    <property type="entry name" value="FAD/NAD(P)-binding domain"/>
    <property type="match status" value="2"/>
</dbReference>
<evidence type="ECO:0000256" key="1">
    <source>
        <dbReference type="ARBA" id="ARBA00001974"/>
    </source>
</evidence>
<protein>
    <submittedName>
        <fullName evidence="9">NADPH-dependent 2,4-dienoyl-CoA reductase/sulfur reductase-like enzyme</fullName>
    </submittedName>
</protein>
<organism evidence="9 10">
    <name type="scientific">Desulfobotulus alkaliphilus</name>
    <dbReference type="NCBI Taxonomy" id="622671"/>
    <lineage>
        <taxon>Bacteria</taxon>
        <taxon>Pseudomonadati</taxon>
        <taxon>Thermodesulfobacteriota</taxon>
        <taxon>Desulfobacteria</taxon>
        <taxon>Desulfobacterales</taxon>
        <taxon>Desulfobacteraceae</taxon>
        <taxon>Desulfobotulus</taxon>
    </lineage>
</organism>
<dbReference type="GO" id="GO:0016491">
    <property type="term" value="F:oxidoreductase activity"/>
    <property type="evidence" value="ECO:0007669"/>
    <property type="project" value="UniProtKB-KW"/>
</dbReference>
<comment type="cofactor">
    <cofactor evidence="1">
        <name>FAD</name>
        <dbReference type="ChEBI" id="CHEBI:57692"/>
    </cofactor>
</comment>
<reference evidence="9 10" key="1">
    <citation type="submission" date="2019-07" db="EMBL/GenBank/DDBJ databases">
        <title>Genome sequencing of 100 strains of the haloalkaliphilic chemolithoautotrophic sulfur-oxidizing bacterium Thioalkalivibrio.</title>
        <authorList>
            <person name="Muyzer G."/>
        </authorList>
    </citation>
    <scope>NUCLEOTIDE SEQUENCE [LARGE SCALE GENOMIC DNA]</scope>
    <source>
        <strain evidence="9 10">ASO4-4</strain>
    </source>
</reference>
<dbReference type="PRINTS" id="PR00411">
    <property type="entry name" value="PNDRDTASEI"/>
</dbReference>
<name>A0A562S1Z3_9BACT</name>
<dbReference type="PANTHER" id="PTHR43429:SF1">
    <property type="entry name" value="NAD(P)H SULFUR OXIDOREDUCTASE (COA-DEPENDENT)"/>
    <property type="match status" value="1"/>
</dbReference>
<dbReference type="SUPFAM" id="SSF55424">
    <property type="entry name" value="FAD/NAD-linked reductases, dimerisation (C-terminal) domain"/>
    <property type="match status" value="1"/>
</dbReference>
<dbReference type="AlphaFoldDB" id="A0A562S1Z3"/>